<keyword evidence="1" id="KW-0812">Transmembrane</keyword>
<sequence length="386" mass="42425">MLSEIVFACAPLAAVAPATYVTAGGLRVFGSRAQVQRRLYRSLLLDEKLPAATPGSAQLTASIDADTLTLAYLTQYPQRGKDIAHLGLIGLGLLSTLAVYYGALGTGAWWMGQLALLAVVVFAAAWLHRAVRNYVRTETLSRALFEHLGAPGSLHRPATELVTLTPALTVPEVLDRAADVRDRTDRPMCTVDAVNTVLASGQVPWRTLANGVATRITQVDYRAHTRTASAQTLSALSRSYDWSVQHLRGPLSTLRLQAEDAVAHGRKRIQANGVATRITQVDYRTYTKTASTPALSALSRSYDWSMQHLLVPLFTLRLQAVEAVQHGRIGRAEKAGDVYKAAWLDRHYRNERRRLAQQLSWLHAGAESVRSRSSLHYERDRTVLVG</sequence>
<evidence type="ECO:0000313" key="2">
    <source>
        <dbReference type="EMBL" id="MDH6197756.1"/>
    </source>
</evidence>
<comment type="caution">
    <text evidence="2">The sequence shown here is derived from an EMBL/GenBank/DDBJ whole genome shotgun (WGS) entry which is preliminary data.</text>
</comment>
<evidence type="ECO:0000256" key="1">
    <source>
        <dbReference type="SAM" id="Phobius"/>
    </source>
</evidence>
<keyword evidence="3" id="KW-1185">Reference proteome</keyword>
<evidence type="ECO:0008006" key="4">
    <source>
        <dbReference type="Google" id="ProtNLM"/>
    </source>
</evidence>
<feature type="transmembrane region" description="Helical" evidence="1">
    <location>
        <begin position="83"/>
        <end position="103"/>
    </location>
</feature>
<feature type="transmembrane region" description="Helical" evidence="1">
    <location>
        <begin position="109"/>
        <end position="127"/>
    </location>
</feature>
<dbReference type="EMBL" id="JARXVE010000008">
    <property type="protein sequence ID" value="MDH6197756.1"/>
    <property type="molecule type" value="Genomic_DNA"/>
</dbReference>
<name>A0ABT6L478_9MYCO</name>
<keyword evidence="1" id="KW-0472">Membrane</keyword>
<gene>
    <name evidence="2" type="ORF">M2272_004412</name>
</gene>
<keyword evidence="1" id="KW-1133">Transmembrane helix</keyword>
<proteinExistence type="predicted"/>
<evidence type="ECO:0000313" key="3">
    <source>
        <dbReference type="Proteomes" id="UP001160130"/>
    </source>
</evidence>
<accession>A0ABT6L478</accession>
<dbReference type="RefSeq" id="WP_280834360.1">
    <property type="nucleotide sequence ID" value="NZ_JARXVE010000008.1"/>
</dbReference>
<dbReference type="Proteomes" id="UP001160130">
    <property type="component" value="Unassembled WGS sequence"/>
</dbReference>
<reference evidence="2 3" key="1">
    <citation type="submission" date="2023-04" db="EMBL/GenBank/DDBJ databases">
        <title>Forest soil microbial communities from Buena Vista Peninsula, Colon Province, Panama.</title>
        <authorList>
            <person name="Bouskill N."/>
        </authorList>
    </citation>
    <scope>NUCLEOTIDE SEQUENCE [LARGE SCALE GENOMIC DNA]</scope>
    <source>
        <strain evidence="2 3">AC80</strain>
    </source>
</reference>
<organism evidence="2 3">
    <name type="scientific">Mycolicibacterium frederiksbergense</name>
    <dbReference type="NCBI Taxonomy" id="117567"/>
    <lineage>
        <taxon>Bacteria</taxon>
        <taxon>Bacillati</taxon>
        <taxon>Actinomycetota</taxon>
        <taxon>Actinomycetes</taxon>
        <taxon>Mycobacteriales</taxon>
        <taxon>Mycobacteriaceae</taxon>
        <taxon>Mycolicibacterium</taxon>
    </lineage>
</organism>
<protein>
    <recommendedName>
        <fullName evidence="4">DUF2207 domain-containing protein</fullName>
    </recommendedName>
</protein>